<keyword evidence="3" id="KW-1185">Reference proteome</keyword>
<comment type="caution">
    <text evidence="2">The sequence shown here is derived from an EMBL/GenBank/DDBJ whole genome shotgun (WGS) entry which is preliminary data.</text>
</comment>
<sequence length="37" mass="3863">MADRLGFHRIDLPDTGPLTCSGLEVGPNARLADSPLG</sequence>
<feature type="region of interest" description="Disordered" evidence="1">
    <location>
        <begin position="18"/>
        <end position="37"/>
    </location>
</feature>
<evidence type="ECO:0000313" key="3">
    <source>
        <dbReference type="Proteomes" id="UP000268727"/>
    </source>
</evidence>
<evidence type="ECO:0000256" key="1">
    <source>
        <dbReference type="SAM" id="MobiDB-lite"/>
    </source>
</evidence>
<reference evidence="2 3" key="1">
    <citation type="submission" date="2018-11" db="EMBL/GenBank/DDBJ databases">
        <title>Sequencing the genomes of 1000 actinobacteria strains.</title>
        <authorList>
            <person name="Klenk H.-P."/>
        </authorList>
    </citation>
    <scope>NUCLEOTIDE SEQUENCE [LARGE SCALE GENOMIC DNA]</scope>
    <source>
        <strain evidence="2 3">DSM 44231</strain>
    </source>
</reference>
<dbReference type="Proteomes" id="UP000268727">
    <property type="component" value="Unassembled WGS sequence"/>
</dbReference>
<name>A0A3N1HF60_9PSEU</name>
<protein>
    <submittedName>
        <fullName evidence="2">Uncharacterized protein</fullName>
    </submittedName>
</protein>
<accession>A0A3N1HF60</accession>
<dbReference type="EMBL" id="RJKM01000001">
    <property type="protein sequence ID" value="ROP41117.1"/>
    <property type="molecule type" value="Genomic_DNA"/>
</dbReference>
<evidence type="ECO:0000313" key="2">
    <source>
        <dbReference type="EMBL" id="ROP41117.1"/>
    </source>
</evidence>
<organism evidence="2 3">
    <name type="scientific">Saccharothrix texasensis</name>
    <dbReference type="NCBI Taxonomy" id="103734"/>
    <lineage>
        <taxon>Bacteria</taxon>
        <taxon>Bacillati</taxon>
        <taxon>Actinomycetota</taxon>
        <taxon>Actinomycetes</taxon>
        <taxon>Pseudonocardiales</taxon>
        <taxon>Pseudonocardiaceae</taxon>
        <taxon>Saccharothrix</taxon>
    </lineage>
</organism>
<dbReference type="AlphaFoldDB" id="A0A3N1HF60"/>
<gene>
    <name evidence="2" type="ORF">EDD40_6542</name>
</gene>
<proteinExistence type="predicted"/>